<dbReference type="CDD" id="cd02645">
    <property type="entry name" value="R3H_AAA"/>
    <property type="match status" value="1"/>
</dbReference>
<comment type="caution">
    <text evidence="5">The sequence shown here is derived from an EMBL/GenBank/DDBJ whole genome shotgun (WGS) entry which is preliminary data.</text>
</comment>
<dbReference type="InterPro" id="IPR058670">
    <property type="entry name" value="PTPase_dom"/>
</dbReference>
<dbReference type="InterPro" id="IPR045735">
    <property type="entry name" value="Spore_III_AA_AAA+_ATPase"/>
</dbReference>
<dbReference type="Pfam" id="PF25516">
    <property type="entry name" value="PTPase"/>
    <property type="match status" value="1"/>
</dbReference>
<evidence type="ECO:0000313" key="6">
    <source>
        <dbReference type="Proteomes" id="UP000489600"/>
    </source>
</evidence>
<protein>
    <recommendedName>
        <fullName evidence="4">AAA+ ATPase domain-containing protein</fullName>
    </recommendedName>
</protein>
<dbReference type="EMBL" id="CABITT030000003">
    <property type="protein sequence ID" value="VVA97108.1"/>
    <property type="molecule type" value="Genomic_DNA"/>
</dbReference>
<dbReference type="SUPFAM" id="SSF52540">
    <property type="entry name" value="P-loop containing nucleoside triphosphate hydrolases"/>
    <property type="match status" value="1"/>
</dbReference>
<gene>
    <name evidence="5" type="ORF">ANE_LOCUS7553</name>
</gene>
<dbReference type="AlphaFoldDB" id="A0A565B613"/>
<dbReference type="InterPro" id="IPR003593">
    <property type="entry name" value="AAA+_ATPase"/>
</dbReference>
<sequence>MSRTLNSRLVLIDINSSWQASRRLISATATAFSCDSSSFRRTRGARQRIASSKAPASSPSPVRRPSDGFSFDVGLPSADSDNSPSISLRKTATGPPTVELDAFLEILPPTTRKELVKHESIGELIEVVMDLGRKPLARFPSGDWVISEQPVTQQDLKLAVSKVGDFSDDNRSGIDRSLHRISAIRNRKLQIIGLTCRVGRAVSGSAEIIRDLIEGGGSILVIGSPGVGKTTLIREIARMLADEHRKRVVIVDTSNEIGGDGDVPHSGIGRARRMQVPNVNLQHDVMIEAVENHMPETIIIDEIGTELEALAASTIAQRGVQLVATAHGKTIDNIIKNPSLQILIGGIESVTLGDEEAKKRKVQKTILERKGPPTFTCAVEMISRTECRVHQRLDVTVDAILAGKSAPFEIRHIHGEDDVPHKLVTPIPLESFEEEPTPLLNRNFASEVLSDDEDEDFLPIRYNKASSNISTSQRSSPVHVYTYNVLEADLLQVAEVMGLEDELEVTDDVGEADVILASSSELKQNPWIRRVAKLHKLPIFVIKSTTMAQMVKAVRMILGRESFGSAPKIIQKSTFDDIEIKGDAPESKPSLEELDALEEVRLAIEYIVIPGGEPVELLPRRSDIIVRQLELVASYQLAVENLGTHLNPRLQILPRRSTKKMLPSSSPKNAADDSEGTTITRLPFLKD</sequence>
<dbReference type="PROSITE" id="PS51257">
    <property type="entry name" value="PROKAR_LIPOPROTEIN"/>
    <property type="match status" value="1"/>
</dbReference>
<keyword evidence="2" id="KW-0067">ATP-binding</keyword>
<dbReference type="GO" id="GO:0005524">
    <property type="term" value="F:ATP binding"/>
    <property type="evidence" value="ECO:0007669"/>
    <property type="project" value="UniProtKB-KW"/>
</dbReference>
<reference evidence="5" key="1">
    <citation type="submission" date="2019-07" db="EMBL/GenBank/DDBJ databases">
        <authorList>
            <person name="Dittberner H."/>
        </authorList>
    </citation>
    <scope>NUCLEOTIDE SEQUENCE [LARGE SCALE GENOMIC DNA]</scope>
</reference>
<organism evidence="5 6">
    <name type="scientific">Arabis nemorensis</name>
    <dbReference type="NCBI Taxonomy" id="586526"/>
    <lineage>
        <taxon>Eukaryota</taxon>
        <taxon>Viridiplantae</taxon>
        <taxon>Streptophyta</taxon>
        <taxon>Embryophyta</taxon>
        <taxon>Tracheophyta</taxon>
        <taxon>Spermatophyta</taxon>
        <taxon>Magnoliopsida</taxon>
        <taxon>eudicotyledons</taxon>
        <taxon>Gunneridae</taxon>
        <taxon>Pentapetalae</taxon>
        <taxon>rosids</taxon>
        <taxon>malvids</taxon>
        <taxon>Brassicales</taxon>
        <taxon>Brassicaceae</taxon>
        <taxon>Arabideae</taxon>
        <taxon>Arabis</taxon>
    </lineage>
</organism>
<evidence type="ECO:0000313" key="5">
    <source>
        <dbReference type="EMBL" id="VVA97108.1"/>
    </source>
</evidence>
<dbReference type="SMART" id="SM00382">
    <property type="entry name" value="AAA"/>
    <property type="match status" value="1"/>
</dbReference>
<feature type="region of interest" description="Disordered" evidence="3">
    <location>
        <begin position="46"/>
        <end position="93"/>
    </location>
</feature>
<dbReference type="PANTHER" id="PTHR20953">
    <property type="entry name" value="KINASE-RELATED"/>
    <property type="match status" value="1"/>
</dbReference>
<dbReference type="CDD" id="cd00009">
    <property type="entry name" value="AAA"/>
    <property type="match status" value="1"/>
</dbReference>
<accession>A0A565B613</accession>
<evidence type="ECO:0000256" key="2">
    <source>
        <dbReference type="ARBA" id="ARBA00022840"/>
    </source>
</evidence>
<evidence type="ECO:0000259" key="4">
    <source>
        <dbReference type="SMART" id="SM00382"/>
    </source>
</evidence>
<evidence type="ECO:0000256" key="1">
    <source>
        <dbReference type="ARBA" id="ARBA00022741"/>
    </source>
</evidence>
<feature type="compositionally biased region" description="Polar residues" evidence="3">
    <location>
        <begin position="79"/>
        <end position="90"/>
    </location>
</feature>
<name>A0A565B613_9BRAS</name>
<feature type="region of interest" description="Disordered" evidence="3">
    <location>
        <begin position="655"/>
        <end position="679"/>
    </location>
</feature>
<dbReference type="InterPro" id="IPR027417">
    <property type="entry name" value="P-loop_NTPase"/>
</dbReference>
<keyword evidence="6" id="KW-1185">Reference proteome</keyword>
<dbReference type="InterPro" id="IPR034081">
    <property type="entry name" value="R3H_AAA"/>
</dbReference>
<feature type="compositionally biased region" description="Low complexity" evidence="3">
    <location>
        <begin position="48"/>
        <end position="63"/>
    </location>
</feature>
<dbReference type="Proteomes" id="UP000489600">
    <property type="component" value="Unassembled WGS sequence"/>
</dbReference>
<dbReference type="PANTHER" id="PTHR20953:SF14">
    <property type="entry name" value="PROTEIN SEEDLING PLASTID DEVELOPMENT 1"/>
    <property type="match status" value="1"/>
</dbReference>
<dbReference type="FunFam" id="3.40.50.300:FF:001088">
    <property type="entry name" value="uncharacterized protein ycf45 isoform X2"/>
    <property type="match status" value="1"/>
</dbReference>
<dbReference type="Gene3D" id="3.40.50.300">
    <property type="entry name" value="P-loop containing nucleotide triphosphate hydrolases"/>
    <property type="match status" value="1"/>
</dbReference>
<feature type="domain" description="AAA+ ATPase" evidence="4">
    <location>
        <begin position="215"/>
        <end position="349"/>
    </location>
</feature>
<keyword evidence="1" id="KW-0547">Nucleotide-binding</keyword>
<evidence type="ECO:0000256" key="3">
    <source>
        <dbReference type="SAM" id="MobiDB-lite"/>
    </source>
</evidence>
<dbReference type="Pfam" id="PF19568">
    <property type="entry name" value="Spore_III_AA"/>
    <property type="match status" value="1"/>
</dbReference>
<dbReference type="OrthoDB" id="26838at2759"/>
<proteinExistence type="predicted"/>